<sequence length="1166" mass="121431">MVAEALVAGDPQEIGGYWLAGRLGAGGQGVVYEAYGADGVRVAVKALHGEYAGKGLSREAAAVGQVASFCTARVIEVEAEGARPYIVSEFVPGPDLAAAVDAGGPLEEGDLLRLAIGIATALVAIHRAGVVHRDLKPANVLLGPDGPRVIDFGIARTEDMSRTAAGVLRGTPRYMAPEAFQGAAAGPEVDVWAWGAVVYFAALGRPPFTGASLAVIAHSALHDRPDLDGLPPSLRPAVTAALAKDPAERPTAHRLLLDLVGGDGAADDLLAAGASAAGEVRPPDETVAEPSLDELAERVYQGLDTDARTAAPRVLLRMVIPGETAEGTLRGAGRAEFSDGRTGEDAIDAVIGAFTDAGLLTSAGGRVEIVTAALLRAWPRLRFWIDGERAGLAVHRSLTDAALLWDRHGRKPGDLYQGTPLELAREWAATGRDHLVLNVAERDFLSAAAALAGFRSRRRAVLGAVLAMLLVVALGAVAVAVDRGRTVAAQRDEAVARRLAVLAAGLRRSDPRTGMRLAVAAASLADLPETRAELLAQAYQWEADVFAPPGVVRSGIISALSDDGLVFVISEPGRVRAWDVGARAPLAELDTGEAAAVPVSVSADGGLVALGSLTDGTPSRLWDVRTGSVRTLGFSSGDRRTGLSPRGGYLLALVAGSHQIWNTRTGALVHRGSGLAGWAFAPDDSRVALSLDGGVEFRGLADGRKLPAPWRSEPVESEPGSMTFSADGRWFALTHERRARILDLTTGTWRPDIEVTGAGWPSVRLSSDGRFAALDRVLWEAGGERPLLRYPPGNPRCAQVRFIPGDRGLRCVNQDHAVVSLDVGTLTGRPSAEEPVEDVSLSRDGTVTATRSGTDVRVWEAGEEAGTGVLASPGFAPVGLAGSHSLKLSPDGTLLAVTAAGKKIEIWDRRNRTLVWSFPYELSGGKVSDLAFSPDAAALAVVTRGPDGGGGLELWDLRGRTLLRTIDVPAAPADSQGDLLGISARHAVFRPDGAAVAAGGIGLVAFPSGEPLLAGHDLRHILALSPDGASAVTGKQNDVLLWDARTGRLRGLPLRGHGAEITAAAFSADGSLLATGDRDGAVRLWDTATGRPHGGALPGHSSTVLALAFDGASLLSGSATSARRTHNLDTGRLLRAVCARSGDLTRTEWKTHIPELTPRSTCRPPG</sequence>
<evidence type="ECO:0000313" key="5">
    <source>
        <dbReference type="EMBL" id="GAA3207170.1"/>
    </source>
</evidence>
<reference evidence="6" key="1">
    <citation type="journal article" date="2019" name="Int. J. Syst. Evol. Microbiol.">
        <title>The Global Catalogue of Microorganisms (GCM) 10K type strain sequencing project: providing services to taxonomists for standard genome sequencing and annotation.</title>
        <authorList>
            <consortium name="The Broad Institute Genomics Platform"/>
            <consortium name="The Broad Institute Genome Sequencing Center for Infectious Disease"/>
            <person name="Wu L."/>
            <person name="Ma J."/>
        </authorList>
    </citation>
    <scope>NUCLEOTIDE SEQUENCE [LARGE SCALE GENOMIC DNA]</scope>
    <source>
        <strain evidence="6">JCM 9377</strain>
    </source>
</reference>
<gene>
    <name evidence="5" type="ORF">GCM10010468_23150</name>
</gene>
<evidence type="ECO:0000313" key="6">
    <source>
        <dbReference type="Proteomes" id="UP001501237"/>
    </source>
</evidence>
<dbReference type="SMART" id="SM00220">
    <property type="entry name" value="S_TKc"/>
    <property type="match status" value="1"/>
</dbReference>
<name>A0ABP6Q754_9ACTN</name>
<dbReference type="InterPro" id="IPR049052">
    <property type="entry name" value="nSTAND1"/>
</dbReference>
<dbReference type="InterPro" id="IPR008271">
    <property type="entry name" value="Ser/Thr_kinase_AS"/>
</dbReference>
<dbReference type="Pfam" id="PF00069">
    <property type="entry name" value="Pkinase"/>
    <property type="match status" value="1"/>
</dbReference>
<dbReference type="Gene3D" id="3.30.200.20">
    <property type="entry name" value="Phosphorylase Kinase, domain 1"/>
    <property type="match status" value="1"/>
</dbReference>
<dbReference type="InterPro" id="IPR011047">
    <property type="entry name" value="Quinoprotein_ADH-like_sf"/>
</dbReference>
<organism evidence="5 6">
    <name type="scientific">Actinocorallia longicatena</name>
    <dbReference type="NCBI Taxonomy" id="111803"/>
    <lineage>
        <taxon>Bacteria</taxon>
        <taxon>Bacillati</taxon>
        <taxon>Actinomycetota</taxon>
        <taxon>Actinomycetes</taxon>
        <taxon>Streptosporangiales</taxon>
        <taxon>Thermomonosporaceae</taxon>
        <taxon>Actinocorallia</taxon>
    </lineage>
</organism>
<protein>
    <recommendedName>
        <fullName evidence="4">Protein kinase domain-containing protein</fullName>
    </recommendedName>
</protein>
<feature type="domain" description="Protein kinase" evidence="4">
    <location>
        <begin position="17"/>
        <end position="270"/>
    </location>
</feature>
<dbReference type="SMART" id="SM00320">
    <property type="entry name" value="WD40"/>
    <property type="match status" value="5"/>
</dbReference>
<evidence type="ECO:0000256" key="2">
    <source>
        <dbReference type="ARBA" id="ARBA00022737"/>
    </source>
</evidence>
<evidence type="ECO:0000256" key="1">
    <source>
        <dbReference type="ARBA" id="ARBA00022574"/>
    </source>
</evidence>
<dbReference type="RefSeq" id="WP_344826034.1">
    <property type="nucleotide sequence ID" value="NZ_BAAAUV010000005.1"/>
</dbReference>
<dbReference type="InterPro" id="IPR000719">
    <property type="entry name" value="Prot_kinase_dom"/>
</dbReference>
<evidence type="ECO:0000256" key="3">
    <source>
        <dbReference type="PROSITE-ProRule" id="PRU00221"/>
    </source>
</evidence>
<dbReference type="PROSITE" id="PS00678">
    <property type="entry name" value="WD_REPEATS_1"/>
    <property type="match status" value="1"/>
</dbReference>
<accession>A0ABP6Q754</accession>
<dbReference type="EMBL" id="BAAAUV010000005">
    <property type="protein sequence ID" value="GAA3207170.1"/>
    <property type="molecule type" value="Genomic_DNA"/>
</dbReference>
<dbReference type="PROSITE" id="PS50294">
    <property type="entry name" value="WD_REPEATS_REGION"/>
    <property type="match status" value="1"/>
</dbReference>
<comment type="caution">
    <text evidence="5">The sequence shown here is derived from an EMBL/GenBank/DDBJ whole genome shotgun (WGS) entry which is preliminary data.</text>
</comment>
<dbReference type="Gene3D" id="2.130.10.10">
    <property type="entry name" value="YVTN repeat-like/Quinoprotein amine dehydrogenase"/>
    <property type="match status" value="3"/>
</dbReference>
<keyword evidence="6" id="KW-1185">Reference proteome</keyword>
<dbReference type="CDD" id="cd14014">
    <property type="entry name" value="STKc_PknB_like"/>
    <property type="match status" value="1"/>
</dbReference>
<dbReference type="PROSITE" id="PS00108">
    <property type="entry name" value="PROTEIN_KINASE_ST"/>
    <property type="match status" value="1"/>
</dbReference>
<dbReference type="Proteomes" id="UP001501237">
    <property type="component" value="Unassembled WGS sequence"/>
</dbReference>
<dbReference type="SUPFAM" id="SSF82171">
    <property type="entry name" value="DPP6 N-terminal domain-like"/>
    <property type="match status" value="1"/>
</dbReference>
<dbReference type="PROSITE" id="PS50082">
    <property type="entry name" value="WD_REPEATS_2"/>
    <property type="match status" value="1"/>
</dbReference>
<dbReference type="Gene3D" id="1.10.510.10">
    <property type="entry name" value="Transferase(Phosphotransferase) domain 1"/>
    <property type="match status" value="1"/>
</dbReference>
<dbReference type="InterPro" id="IPR011009">
    <property type="entry name" value="Kinase-like_dom_sf"/>
</dbReference>
<proteinExistence type="predicted"/>
<dbReference type="PANTHER" id="PTHR19879:SF9">
    <property type="entry name" value="TRANSCRIPTION INITIATION FACTOR TFIID SUBUNIT 5"/>
    <property type="match status" value="1"/>
</dbReference>
<keyword evidence="1 3" id="KW-0853">WD repeat</keyword>
<keyword evidence="2" id="KW-0677">Repeat</keyword>
<dbReference type="InterPro" id="IPR001680">
    <property type="entry name" value="WD40_rpt"/>
</dbReference>
<dbReference type="SUPFAM" id="SSF56112">
    <property type="entry name" value="Protein kinase-like (PK-like)"/>
    <property type="match status" value="1"/>
</dbReference>
<dbReference type="PANTHER" id="PTHR19879">
    <property type="entry name" value="TRANSCRIPTION INITIATION FACTOR TFIID"/>
    <property type="match status" value="1"/>
</dbReference>
<dbReference type="InterPro" id="IPR019775">
    <property type="entry name" value="WD40_repeat_CS"/>
</dbReference>
<dbReference type="PROSITE" id="PS50011">
    <property type="entry name" value="PROTEIN_KINASE_DOM"/>
    <property type="match status" value="1"/>
</dbReference>
<evidence type="ECO:0000259" key="4">
    <source>
        <dbReference type="PROSITE" id="PS50011"/>
    </source>
</evidence>
<dbReference type="Pfam" id="PF00400">
    <property type="entry name" value="WD40"/>
    <property type="match status" value="1"/>
</dbReference>
<dbReference type="SUPFAM" id="SSF50998">
    <property type="entry name" value="Quinoprotein alcohol dehydrogenase-like"/>
    <property type="match status" value="1"/>
</dbReference>
<dbReference type="Pfam" id="PF20703">
    <property type="entry name" value="nSTAND1"/>
    <property type="match status" value="1"/>
</dbReference>
<dbReference type="InterPro" id="IPR015943">
    <property type="entry name" value="WD40/YVTN_repeat-like_dom_sf"/>
</dbReference>
<feature type="repeat" description="WD" evidence="3">
    <location>
        <begin position="1054"/>
        <end position="1091"/>
    </location>
</feature>